<accession>A0A2G9UFC4</accession>
<dbReference type="EMBL" id="KZ346836">
    <property type="protein sequence ID" value="PIO68954.1"/>
    <property type="molecule type" value="Genomic_DNA"/>
</dbReference>
<proteinExistence type="predicted"/>
<name>A0A2G9UFC4_TELCI</name>
<dbReference type="AlphaFoldDB" id="A0A2G9UFC4"/>
<reference evidence="1 2" key="1">
    <citation type="submission" date="2015-09" db="EMBL/GenBank/DDBJ databases">
        <title>Draft genome of the parasitic nematode Teladorsagia circumcincta isolate WARC Sus (inbred).</title>
        <authorList>
            <person name="Mitreva M."/>
        </authorList>
    </citation>
    <scope>NUCLEOTIDE SEQUENCE [LARGE SCALE GENOMIC DNA]</scope>
    <source>
        <strain evidence="1 2">S</strain>
    </source>
</reference>
<protein>
    <submittedName>
        <fullName evidence="1">Uncharacterized protein</fullName>
    </submittedName>
</protein>
<organism evidence="1 2">
    <name type="scientific">Teladorsagia circumcincta</name>
    <name type="common">Brown stomach worm</name>
    <name type="synonym">Ostertagia circumcincta</name>
    <dbReference type="NCBI Taxonomy" id="45464"/>
    <lineage>
        <taxon>Eukaryota</taxon>
        <taxon>Metazoa</taxon>
        <taxon>Ecdysozoa</taxon>
        <taxon>Nematoda</taxon>
        <taxon>Chromadorea</taxon>
        <taxon>Rhabditida</taxon>
        <taxon>Rhabditina</taxon>
        <taxon>Rhabditomorpha</taxon>
        <taxon>Strongyloidea</taxon>
        <taxon>Trichostrongylidae</taxon>
        <taxon>Teladorsagia</taxon>
    </lineage>
</organism>
<sequence length="165" mass="18197">MVLKDLAAEEAGVKDNDHFFVQWHGMAETSCLASDVFLSTGVQNCSIYDTDIPVRRLLTSFNRLTAGQGMKASTPREDVDCRLTAGTNVFGRYLNGVPQEKVCKTVADEKDVTGKFAHVEQKRASRENISLWTAVIEDAFPVSQVSPQLSTIFLVMVLSITAFYA</sequence>
<dbReference type="Proteomes" id="UP000230423">
    <property type="component" value="Unassembled WGS sequence"/>
</dbReference>
<keyword evidence="2" id="KW-1185">Reference proteome</keyword>
<evidence type="ECO:0000313" key="2">
    <source>
        <dbReference type="Proteomes" id="UP000230423"/>
    </source>
</evidence>
<dbReference type="OrthoDB" id="5803672at2759"/>
<evidence type="ECO:0000313" key="1">
    <source>
        <dbReference type="EMBL" id="PIO68954.1"/>
    </source>
</evidence>
<gene>
    <name evidence="1" type="ORF">TELCIR_09240</name>
</gene>